<name>A0AAD9WTB5_9ROSI</name>
<organism evidence="2 3">
    <name type="scientific">Dipteronia dyeriana</name>
    <dbReference type="NCBI Taxonomy" id="168575"/>
    <lineage>
        <taxon>Eukaryota</taxon>
        <taxon>Viridiplantae</taxon>
        <taxon>Streptophyta</taxon>
        <taxon>Embryophyta</taxon>
        <taxon>Tracheophyta</taxon>
        <taxon>Spermatophyta</taxon>
        <taxon>Magnoliopsida</taxon>
        <taxon>eudicotyledons</taxon>
        <taxon>Gunneridae</taxon>
        <taxon>Pentapetalae</taxon>
        <taxon>rosids</taxon>
        <taxon>malvids</taxon>
        <taxon>Sapindales</taxon>
        <taxon>Sapindaceae</taxon>
        <taxon>Hippocastanoideae</taxon>
        <taxon>Acereae</taxon>
        <taxon>Dipteronia</taxon>
    </lineage>
</organism>
<dbReference type="AlphaFoldDB" id="A0AAD9WTB5"/>
<evidence type="ECO:0000313" key="3">
    <source>
        <dbReference type="Proteomes" id="UP001280121"/>
    </source>
</evidence>
<protein>
    <submittedName>
        <fullName evidence="2">Uncharacterized protein</fullName>
    </submittedName>
</protein>
<reference evidence="2" key="1">
    <citation type="journal article" date="2023" name="Plant J.">
        <title>Genome sequences and population genomics provide insights into the demographic history, inbreeding, and mutation load of two 'living fossil' tree species of Dipteronia.</title>
        <authorList>
            <person name="Feng Y."/>
            <person name="Comes H.P."/>
            <person name="Chen J."/>
            <person name="Zhu S."/>
            <person name="Lu R."/>
            <person name="Zhang X."/>
            <person name="Li P."/>
            <person name="Qiu J."/>
            <person name="Olsen K.M."/>
            <person name="Qiu Y."/>
        </authorList>
    </citation>
    <scope>NUCLEOTIDE SEQUENCE</scope>
    <source>
        <strain evidence="2">KIB01</strain>
    </source>
</reference>
<proteinExistence type="predicted"/>
<evidence type="ECO:0000313" key="2">
    <source>
        <dbReference type="EMBL" id="KAK2641657.1"/>
    </source>
</evidence>
<feature type="region of interest" description="Disordered" evidence="1">
    <location>
        <begin position="1"/>
        <end position="31"/>
    </location>
</feature>
<dbReference type="Proteomes" id="UP001280121">
    <property type="component" value="Unassembled WGS sequence"/>
</dbReference>
<accession>A0AAD9WTB5</accession>
<gene>
    <name evidence="2" type="ORF">Ddye_023420</name>
</gene>
<comment type="caution">
    <text evidence="2">The sequence shown here is derived from an EMBL/GenBank/DDBJ whole genome shotgun (WGS) entry which is preliminary data.</text>
</comment>
<keyword evidence="3" id="KW-1185">Reference proteome</keyword>
<sequence length="106" mass="12242">MGMTERSKSLAKKMGLGSRKQKSSMPIVPPCTLNNDFESRLERFRERKIINERGITKSKLEHTNIPQMIDRMGWATYAGSPPAYCSCMVEELYDATVPENSWEMHW</sequence>
<evidence type="ECO:0000256" key="1">
    <source>
        <dbReference type="SAM" id="MobiDB-lite"/>
    </source>
</evidence>
<dbReference type="EMBL" id="JANJYI010000007">
    <property type="protein sequence ID" value="KAK2641657.1"/>
    <property type="molecule type" value="Genomic_DNA"/>
</dbReference>